<evidence type="ECO:0000313" key="6">
    <source>
        <dbReference type="EMBL" id="KHJ56216.1"/>
    </source>
</evidence>
<dbReference type="STRING" id="370622.LA66_06425"/>
<keyword evidence="1 4" id="KW-0812">Transmembrane</keyword>
<feature type="transmembrane region" description="Helical" evidence="4">
    <location>
        <begin position="80"/>
        <end position="98"/>
    </location>
</feature>
<accession>A0A0B1QA14</accession>
<feature type="transmembrane region" description="Helical" evidence="4">
    <location>
        <begin position="276"/>
        <end position="296"/>
    </location>
</feature>
<evidence type="ECO:0000256" key="4">
    <source>
        <dbReference type="SAM" id="Phobius"/>
    </source>
</evidence>
<feature type="transmembrane region" description="Helical" evidence="4">
    <location>
        <begin position="365"/>
        <end position="386"/>
    </location>
</feature>
<feature type="transmembrane region" description="Helical" evidence="4">
    <location>
        <begin position="137"/>
        <end position="155"/>
    </location>
</feature>
<evidence type="ECO:0000256" key="1">
    <source>
        <dbReference type="ARBA" id="ARBA00022692"/>
    </source>
</evidence>
<feature type="transmembrane region" description="Helical" evidence="4">
    <location>
        <begin position="167"/>
        <end position="187"/>
    </location>
</feature>
<comment type="caution">
    <text evidence="6">The sequence shown here is derived from an EMBL/GenBank/DDBJ whole genome shotgun (WGS) entry which is preliminary data.</text>
</comment>
<feature type="transmembrane region" description="Helical" evidence="4">
    <location>
        <begin position="12"/>
        <end position="32"/>
    </location>
</feature>
<feature type="transmembrane region" description="Helical" evidence="4">
    <location>
        <begin position="302"/>
        <end position="321"/>
    </location>
</feature>
<dbReference type="InterPro" id="IPR011701">
    <property type="entry name" value="MFS"/>
</dbReference>
<feature type="transmembrane region" description="Helical" evidence="4">
    <location>
        <begin position="247"/>
        <end position="269"/>
    </location>
</feature>
<proteinExistence type="predicted"/>
<dbReference type="Pfam" id="PF07690">
    <property type="entry name" value="MFS_1"/>
    <property type="match status" value="1"/>
</dbReference>
<sequence>MIDLSTTVGISRALTILMAVTCGVLVANLYYAQPVLSLIGADVSMPPALESGVVTASQLGYALGLVLLVPLGDVVENRRLILTTMGFCVIGCFGLLAAGSLPTLFLSMAVVGVTACAAQMIVPLAAHLAPPERRGAVVGNVMAGLLGGILLARPVSSLAAEYLGWRGVFLVSAGLMLALAILCALGLPRRVPPARQSYPALIRSLGHLFRSQPVLRRRALYHAAMFASFAIFWTGAPIVLMSPPYDYSGHAVAMFTLSGVFGVCAAPVAGRLADRGYIRTGTIAAMSLAIAALLAASVAGGSMALFILAGILVDLGVQANLVIGQREIFALDDSIRSRLNAVYMAIFFLGGAVGSALTSPVLEAFGWPAVALMGAAFPATALAFVMTEKHSR</sequence>
<dbReference type="PROSITE" id="PS50850">
    <property type="entry name" value="MFS"/>
    <property type="match status" value="1"/>
</dbReference>
<gene>
    <name evidence="6" type="ORF">LA66_06425</name>
</gene>
<organism evidence="6 7">
    <name type="scientific">Aureimonas altamirensis</name>
    <dbReference type="NCBI Taxonomy" id="370622"/>
    <lineage>
        <taxon>Bacteria</taxon>
        <taxon>Pseudomonadati</taxon>
        <taxon>Pseudomonadota</taxon>
        <taxon>Alphaproteobacteria</taxon>
        <taxon>Hyphomicrobiales</taxon>
        <taxon>Aurantimonadaceae</taxon>
        <taxon>Aureimonas</taxon>
    </lineage>
</organism>
<dbReference type="InterPro" id="IPR020846">
    <property type="entry name" value="MFS_dom"/>
</dbReference>
<feature type="domain" description="Major facilitator superfamily (MFS) profile" evidence="5">
    <location>
        <begin position="7"/>
        <end position="392"/>
    </location>
</feature>
<dbReference type="RefSeq" id="WP_039189713.1">
    <property type="nucleotide sequence ID" value="NZ_JRFJ01000001.1"/>
</dbReference>
<dbReference type="SUPFAM" id="SSF103473">
    <property type="entry name" value="MFS general substrate transporter"/>
    <property type="match status" value="1"/>
</dbReference>
<evidence type="ECO:0000256" key="3">
    <source>
        <dbReference type="ARBA" id="ARBA00023136"/>
    </source>
</evidence>
<dbReference type="PANTHER" id="PTHR42910:SF1">
    <property type="entry name" value="MAJOR FACILITATOR SUPERFAMILY (MFS) PROFILE DOMAIN-CONTAINING PROTEIN"/>
    <property type="match status" value="1"/>
</dbReference>
<dbReference type="InterPro" id="IPR036259">
    <property type="entry name" value="MFS_trans_sf"/>
</dbReference>
<feature type="transmembrane region" description="Helical" evidence="4">
    <location>
        <begin position="52"/>
        <end position="71"/>
    </location>
</feature>
<keyword evidence="2 4" id="KW-1133">Transmembrane helix</keyword>
<keyword evidence="3 4" id="KW-0472">Membrane</keyword>
<name>A0A0B1QA14_9HYPH</name>
<reference evidence="6 7" key="1">
    <citation type="submission" date="2014-09" db="EMBL/GenBank/DDBJ databases">
        <title>Isolation and characterization of Aurantimonas altamirensis ON-56566 from clinical sample following a dog bite.</title>
        <authorList>
            <person name="Eshaghi A."/>
            <person name="Li A."/>
            <person name="Shahinas D."/>
            <person name="Bahn P."/>
            <person name="Kus J.V."/>
            <person name="Patel S.N."/>
        </authorList>
    </citation>
    <scope>NUCLEOTIDE SEQUENCE [LARGE SCALE GENOMIC DNA]</scope>
    <source>
        <strain evidence="6 7">ON-56566</strain>
    </source>
</reference>
<dbReference type="EMBL" id="JRFJ01000001">
    <property type="protein sequence ID" value="KHJ56216.1"/>
    <property type="molecule type" value="Genomic_DNA"/>
</dbReference>
<protein>
    <submittedName>
        <fullName evidence="6">MFS transporter</fullName>
    </submittedName>
</protein>
<evidence type="ECO:0000256" key="2">
    <source>
        <dbReference type="ARBA" id="ARBA00022989"/>
    </source>
</evidence>
<dbReference type="Proteomes" id="UP000030826">
    <property type="component" value="Unassembled WGS sequence"/>
</dbReference>
<feature type="transmembrane region" description="Helical" evidence="4">
    <location>
        <begin position="341"/>
        <end position="359"/>
    </location>
</feature>
<dbReference type="Gene3D" id="1.20.1250.20">
    <property type="entry name" value="MFS general substrate transporter like domains"/>
    <property type="match status" value="1"/>
</dbReference>
<dbReference type="CDD" id="cd17324">
    <property type="entry name" value="MFS_NepI_like"/>
    <property type="match status" value="1"/>
</dbReference>
<feature type="transmembrane region" description="Helical" evidence="4">
    <location>
        <begin position="219"/>
        <end position="241"/>
    </location>
</feature>
<evidence type="ECO:0000259" key="5">
    <source>
        <dbReference type="PROSITE" id="PS50850"/>
    </source>
</evidence>
<feature type="transmembrane region" description="Helical" evidence="4">
    <location>
        <begin position="104"/>
        <end position="125"/>
    </location>
</feature>
<evidence type="ECO:0000313" key="7">
    <source>
        <dbReference type="Proteomes" id="UP000030826"/>
    </source>
</evidence>
<dbReference type="PANTHER" id="PTHR42910">
    <property type="entry name" value="TRANSPORTER SCO4007-RELATED"/>
    <property type="match status" value="1"/>
</dbReference>
<dbReference type="AlphaFoldDB" id="A0A0B1QA14"/>
<dbReference type="GO" id="GO:0022857">
    <property type="term" value="F:transmembrane transporter activity"/>
    <property type="evidence" value="ECO:0007669"/>
    <property type="project" value="InterPro"/>
</dbReference>